<keyword evidence="1" id="KW-0175">Coiled coil</keyword>
<feature type="non-terminal residue" evidence="2">
    <location>
        <position position="1"/>
    </location>
</feature>
<reference evidence="2 3" key="1">
    <citation type="submission" date="2016-02" db="EMBL/GenBank/DDBJ databases">
        <title>Genome analysis of coral dinoflagellate symbionts highlights evolutionary adaptations to a symbiotic lifestyle.</title>
        <authorList>
            <person name="Aranda M."/>
            <person name="Li Y."/>
            <person name="Liew Y.J."/>
            <person name="Baumgarten S."/>
            <person name="Simakov O."/>
            <person name="Wilson M."/>
            <person name="Piel J."/>
            <person name="Ashoor H."/>
            <person name="Bougouffa S."/>
            <person name="Bajic V.B."/>
            <person name="Ryu T."/>
            <person name="Ravasi T."/>
            <person name="Bayer T."/>
            <person name="Micklem G."/>
            <person name="Kim H."/>
            <person name="Bhak J."/>
            <person name="Lajeunesse T.C."/>
            <person name="Voolstra C.R."/>
        </authorList>
    </citation>
    <scope>NUCLEOTIDE SEQUENCE [LARGE SCALE GENOMIC DNA]</scope>
    <source>
        <strain evidence="2 3">CCMP2467</strain>
    </source>
</reference>
<name>A0A1Q9BVS2_SYMMI</name>
<organism evidence="2 3">
    <name type="scientific">Symbiodinium microadriaticum</name>
    <name type="common">Dinoflagellate</name>
    <name type="synonym">Zooxanthella microadriatica</name>
    <dbReference type="NCBI Taxonomy" id="2951"/>
    <lineage>
        <taxon>Eukaryota</taxon>
        <taxon>Sar</taxon>
        <taxon>Alveolata</taxon>
        <taxon>Dinophyceae</taxon>
        <taxon>Suessiales</taxon>
        <taxon>Symbiodiniaceae</taxon>
        <taxon>Symbiodinium</taxon>
    </lineage>
</organism>
<proteinExistence type="predicted"/>
<dbReference type="AlphaFoldDB" id="A0A1Q9BVS2"/>
<feature type="coiled-coil region" evidence="1">
    <location>
        <begin position="29"/>
        <end position="56"/>
    </location>
</feature>
<sequence>VLCADPGADMNELHPLYLQRSQKDALEALQAEKAQRSSLQQTLEETEAAEEAAQDREALSLALASISDAIQTKRDEVRQK</sequence>
<dbReference type="EMBL" id="LSRX01003258">
    <property type="protein sequence ID" value="OLP74756.1"/>
    <property type="molecule type" value="Genomic_DNA"/>
</dbReference>
<accession>A0A1Q9BVS2</accession>
<evidence type="ECO:0000256" key="1">
    <source>
        <dbReference type="SAM" id="Coils"/>
    </source>
</evidence>
<keyword evidence="3" id="KW-1185">Reference proteome</keyword>
<evidence type="ECO:0000313" key="3">
    <source>
        <dbReference type="Proteomes" id="UP000186817"/>
    </source>
</evidence>
<protein>
    <submittedName>
        <fullName evidence="2">Uncharacterized protein</fullName>
    </submittedName>
</protein>
<gene>
    <name evidence="2" type="ORF">AK812_SmicGene45619</name>
</gene>
<comment type="caution">
    <text evidence="2">The sequence shown here is derived from an EMBL/GenBank/DDBJ whole genome shotgun (WGS) entry which is preliminary data.</text>
</comment>
<feature type="non-terminal residue" evidence="2">
    <location>
        <position position="80"/>
    </location>
</feature>
<evidence type="ECO:0000313" key="2">
    <source>
        <dbReference type="EMBL" id="OLP74756.1"/>
    </source>
</evidence>
<dbReference type="Proteomes" id="UP000186817">
    <property type="component" value="Unassembled WGS sequence"/>
</dbReference>